<reference evidence="1 2" key="1">
    <citation type="submission" date="2019-10" db="EMBL/GenBank/DDBJ databases">
        <title>Complete genome sequence of bacteriophage vB_RLeM_RL2RES.</title>
        <authorList>
            <person name="Gunathilake D."/>
            <person name="Bhat S."/>
            <person name="Yost C.K."/>
            <person name="Hynes M.F."/>
        </authorList>
    </citation>
    <scope>NUCLEOTIDE SEQUENCE [LARGE SCALE GENOMIC DNA]</scope>
</reference>
<dbReference type="Proteomes" id="UP000433502">
    <property type="component" value="Segment"/>
</dbReference>
<evidence type="ECO:0000313" key="2">
    <source>
        <dbReference type="Proteomes" id="UP000433502"/>
    </source>
</evidence>
<keyword evidence="2" id="KW-1185">Reference proteome</keyword>
<proteinExistence type="predicted"/>
<dbReference type="EMBL" id="MN549361">
    <property type="protein sequence ID" value="QGZ14352.1"/>
    <property type="molecule type" value="Genomic_DNA"/>
</dbReference>
<protein>
    <submittedName>
        <fullName evidence="1">Uncharacterized protein</fullName>
    </submittedName>
</protein>
<name>A0A6B9J400_9CAUD</name>
<sequence length="58" mass="6789">MFKFEHQSVVSKEEFEENETVIKYLDGTYGLAPSREAIAEYFCCKIEEIEDFTSVEEV</sequence>
<accession>A0A6B9J400</accession>
<organism evidence="1 2">
    <name type="scientific">Rhizobium phage RL2RES</name>
    <dbReference type="NCBI Taxonomy" id="103371"/>
    <lineage>
        <taxon>Viruses</taxon>
        <taxon>Duplodnaviria</taxon>
        <taxon>Heunggongvirae</taxon>
        <taxon>Uroviricota</taxon>
        <taxon>Caudoviricetes</taxon>
        <taxon>Pootjesviridae</taxon>
        <taxon>Innesvirus</taxon>
        <taxon>Innesvirus RL2RES</taxon>
    </lineage>
</organism>
<gene>
    <name evidence="1" type="ORF">RL2RES_059</name>
</gene>
<evidence type="ECO:0000313" key="1">
    <source>
        <dbReference type="EMBL" id="QGZ14352.1"/>
    </source>
</evidence>